<sequence length="711" mass="79568">MPPKQTMSVKIDVLGGSLFLNGSAVTTIYDIKSSAWFKTNDIAGALGYANASSSVAQMISPDDKRAFKDISLHINSLKTESHARNVFVNQRGLIGFLRERDSSCNFHKIRDMSQSSNPARIFNAQVPTNTACVSDRVPGGRSVQNGIMIDVKRKTLLLNGIVVDTVYDTASRGWFKSNDVAVALGYTNASASVTQHVHTNHKLSFSDISLHKDSPQVSAHPRNIFINQSGLMSFLLDLSPSCSVHKIQNIGLSLKNNQPDPNPETLNNLGASRLVFVATHEQMKNQNIPRYELLINNHPITLIIDTNKLAWFKVNDIADALGYTNSSSLVSQHISCMDSNPFKDITIHKNSPTVNAHPRNIFINQKGLINILRSTRSEISADLAKDGGTNMTASDKMVLRAIYSCFKEFNRSLHTVIVTPLPYHSNTDYKNLESKGSTSMLNPGKSRNPTTTSLRSISYNSANAHPYECNSYWSEGYIFIVEDVDPAGNLLKVVQSTEPPDRNPNKHIHLKQQVHSAPKLLKLVKYFLSNWVSDRRGYNMPLKTLQSAVSTICNNFEKTLHTVYELTSTINHNSKQASTNLQPISKVQINALAASPKYAGEWIYIASSIPYANRNVFKVGSTLRLAKRLGPYQTGRLNEDLFHYFQVFPVHNCKSIDNHFIQFFLRPWCQLNNEGEATEMYCGLNFETLRTLVSEIINFHEKSFNYLLSFE</sequence>
<dbReference type="AlphaFoldDB" id="A0A0A9WD21"/>
<feature type="domain" description="Bro-N" evidence="1">
    <location>
        <begin position="148"/>
        <end position="269"/>
    </location>
</feature>
<feature type="domain" description="Bro-N" evidence="1">
    <location>
        <begin position="282"/>
        <end position="402"/>
    </location>
</feature>
<proteinExistence type="predicted"/>
<name>A0A0A9WD21_LYGHE</name>
<evidence type="ECO:0000313" key="2">
    <source>
        <dbReference type="EMBL" id="JAG04413.1"/>
    </source>
</evidence>
<organism evidence="2">
    <name type="scientific">Lygus hesperus</name>
    <name type="common">Western plant bug</name>
    <dbReference type="NCBI Taxonomy" id="30085"/>
    <lineage>
        <taxon>Eukaryota</taxon>
        <taxon>Metazoa</taxon>
        <taxon>Ecdysozoa</taxon>
        <taxon>Arthropoda</taxon>
        <taxon>Hexapoda</taxon>
        <taxon>Insecta</taxon>
        <taxon>Pterygota</taxon>
        <taxon>Neoptera</taxon>
        <taxon>Paraneoptera</taxon>
        <taxon>Hemiptera</taxon>
        <taxon>Heteroptera</taxon>
        <taxon>Panheteroptera</taxon>
        <taxon>Cimicomorpha</taxon>
        <taxon>Miridae</taxon>
        <taxon>Mirini</taxon>
        <taxon>Lygus</taxon>
    </lineage>
</organism>
<dbReference type="EMBL" id="GBHO01039191">
    <property type="protein sequence ID" value="JAG04413.1"/>
    <property type="molecule type" value="Transcribed_RNA"/>
</dbReference>
<gene>
    <name evidence="2" type="ORF">CM83_11693</name>
</gene>
<protein>
    <recommendedName>
        <fullName evidence="1">Bro-N domain-containing protein</fullName>
    </recommendedName>
</protein>
<reference evidence="2" key="1">
    <citation type="journal article" date="2014" name="PLoS ONE">
        <title>Transcriptome-Based Identification of ABC Transporters in the Western Tarnished Plant Bug Lygus hesperus.</title>
        <authorList>
            <person name="Hull J.J."/>
            <person name="Chaney K."/>
            <person name="Geib S.M."/>
            <person name="Fabrick J.A."/>
            <person name="Brent C.S."/>
            <person name="Walsh D."/>
            <person name="Lavine L.C."/>
        </authorList>
    </citation>
    <scope>NUCLEOTIDE SEQUENCE</scope>
</reference>
<dbReference type="InterPro" id="IPR003497">
    <property type="entry name" value="BRO_N_domain"/>
</dbReference>
<dbReference type="PROSITE" id="PS51750">
    <property type="entry name" value="BRO_N"/>
    <property type="match status" value="3"/>
</dbReference>
<evidence type="ECO:0000259" key="1">
    <source>
        <dbReference type="PROSITE" id="PS51750"/>
    </source>
</evidence>
<accession>A0A0A9WD21</accession>
<dbReference type="Pfam" id="PF02498">
    <property type="entry name" value="Bro-N"/>
    <property type="match status" value="3"/>
</dbReference>
<feature type="domain" description="Bro-N" evidence="1">
    <location>
        <begin position="6"/>
        <end position="133"/>
    </location>
</feature>
<reference evidence="2" key="2">
    <citation type="submission" date="2014-07" db="EMBL/GenBank/DDBJ databases">
        <authorList>
            <person name="Hull J."/>
        </authorList>
    </citation>
    <scope>NUCLEOTIDE SEQUENCE</scope>
</reference>